<comment type="caution">
    <text evidence="1">The sequence shown here is derived from an EMBL/GenBank/DDBJ whole genome shotgun (WGS) entry which is preliminary data.</text>
</comment>
<dbReference type="PANTHER" id="PTHR21301">
    <property type="entry name" value="REVERSE TRANSCRIPTASE"/>
    <property type="match status" value="1"/>
</dbReference>
<accession>A0A6S7FW92</accession>
<name>A0A6S7FW92_PARCT</name>
<dbReference type="EMBL" id="CACRXK020000740">
    <property type="protein sequence ID" value="CAB3984444.1"/>
    <property type="molecule type" value="Genomic_DNA"/>
</dbReference>
<evidence type="ECO:0000313" key="2">
    <source>
        <dbReference type="Proteomes" id="UP001152795"/>
    </source>
</evidence>
<keyword evidence="2" id="KW-1185">Reference proteome</keyword>
<gene>
    <name evidence="1" type="ORF">PACLA_8A034914</name>
</gene>
<dbReference type="AlphaFoldDB" id="A0A6S7FW92"/>
<dbReference type="PANTHER" id="PTHR21301:SF11">
    <property type="entry name" value="GIY-YIG DOMAIN-CONTAINING PROTEIN"/>
    <property type="match status" value="1"/>
</dbReference>
<organism evidence="1 2">
    <name type="scientific">Paramuricea clavata</name>
    <name type="common">Red gorgonian</name>
    <name type="synonym">Violescent sea-whip</name>
    <dbReference type="NCBI Taxonomy" id="317549"/>
    <lineage>
        <taxon>Eukaryota</taxon>
        <taxon>Metazoa</taxon>
        <taxon>Cnidaria</taxon>
        <taxon>Anthozoa</taxon>
        <taxon>Octocorallia</taxon>
        <taxon>Malacalcyonacea</taxon>
        <taxon>Plexauridae</taxon>
        <taxon>Paramuricea</taxon>
    </lineage>
</organism>
<dbReference type="Proteomes" id="UP001152795">
    <property type="component" value="Unassembled WGS sequence"/>
</dbReference>
<reference evidence="1" key="1">
    <citation type="submission" date="2020-04" db="EMBL/GenBank/DDBJ databases">
        <authorList>
            <person name="Alioto T."/>
            <person name="Alioto T."/>
            <person name="Gomez Garrido J."/>
        </authorList>
    </citation>
    <scope>NUCLEOTIDE SEQUENCE</scope>
    <source>
        <strain evidence="1">A484AB</strain>
    </source>
</reference>
<protein>
    <submittedName>
        <fullName evidence="1">Uncharacterized protein</fullName>
    </submittedName>
</protein>
<dbReference type="OrthoDB" id="6782675at2759"/>
<sequence>MVKENAIPAVEQGVRNLTEEEQNEVRQKVTGALKQAKAPRKQNLSSSQTKALKGLRTDDNILIIKADKGNSTVVMDRSDYITTVKEMLQDSKVYKKITDKRRNPTTRTENDLQKMLKTLCDSGHLSESDYWKLRPFDSTAAAFYGLPKVHKIPLKEEHDHFTIEKKNPPTQIPLRPINSSIGSPTYQLSKHLAGILQSLYEENGYSVKNAQAFSEFVCTQRVEKDEMVVSFDVISLFTSIPVKMAVDVVKRRLSESHKWKGCTLLTAKQVVNLLVFVLNNSFFKFQGNFFHQISGCAMGSPIESLNPKTESLNPKIESLNPRLNHSIHKIESLSPKIELLNLKIESLNPRLNH</sequence>
<evidence type="ECO:0000313" key="1">
    <source>
        <dbReference type="EMBL" id="CAB3984444.1"/>
    </source>
</evidence>
<proteinExistence type="predicted"/>